<organism evidence="1 2">
    <name type="scientific">Salmonella enterica subsp. indica</name>
    <dbReference type="NCBI Taxonomy" id="59207"/>
    <lineage>
        <taxon>Bacteria</taxon>
        <taxon>Pseudomonadati</taxon>
        <taxon>Pseudomonadota</taxon>
        <taxon>Gammaproteobacteria</taxon>
        <taxon>Enterobacterales</taxon>
        <taxon>Enterobacteriaceae</taxon>
        <taxon>Salmonella</taxon>
    </lineage>
</organism>
<protein>
    <submittedName>
        <fullName evidence="1">Uncharacterized protein</fullName>
    </submittedName>
</protein>
<dbReference type="EMBL" id="UGYB01000001">
    <property type="protein sequence ID" value="SUI01538.1"/>
    <property type="molecule type" value="Genomic_DNA"/>
</dbReference>
<evidence type="ECO:0000313" key="2">
    <source>
        <dbReference type="Proteomes" id="UP000254220"/>
    </source>
</evidence>
<sequence>MPCISLWYNSCAIDTRERYIVKIVFEVNGKKVPIKSLKINSK</sequence>
<reference evidence="1 2" key="1">
    <citation type="submission" date="2018-06" db="EMBL/GenBank/DDBJ databases">
        <authorList>
            <consortium name="Pathogen Informatics"/>
            <person name="Doyle S."/>
        </authorList>
    </citation>
    <scope>NUCLEOTIDE SEQUENCE [LARGE SCALE GENOMIC DNA]</scope>
    <source>
        <strain evidence="1 2">NCTC12420</strain>
    </source>
</reference>
<evidence type="ECO:0000313" key="1">
    <source>
        <dbReference type="EMBL" id="SUI01538.1"/>
    </source>
</evidence>
<dbReference type="Proteomes" id="UP000254220">
    <property type="component" value="Unassembled WGS sequence"/>
</dbReference>
<dbReference type="AlphaFoldDB" id="A0A379XM52"/>
<proteinExistence type="predicted"/>
<accession>A0A379XM52</accession>
<name>A0A379XM52_SALER</name>
<gene>
    <name evidence="1" type="ORF">NCTC12420_01243</name>
</gene>